<evidence type="ECO:0000313" key="5">
    <source>
        <dbReference type="Proteomes" id="UP001501509"/>
    </source>
</evidence>
<dbReference type="Gene3D" id="2.40.37.10">
    <property type="entry name" value="Lyase, Ornithine Decarboxylase, Chain A, domain 1"/>
    <property type="match status" value="1"/>
</dbReference>
<keyword evidence="5" id="KW-1185">Reference proteome</keyword>
<dbReference type="Proteomes" id="UP001501509">
    <property type="component" value="Unassembled WGS sequence"/>
</dbReference>
<evidence type="ECO:0000256" key="2">
    <source>
        <dbReference type="ARBA" id="ARBA00022898"/>
    </source>
</evidence>
<proteinExistence type="predicted"/>
<dbReference type="InterPro" id="IPR009006">
    <property type="entry name" value="Ala_racemase/Decarboxylase_C"/>
</dbReference>
<gene>
    <name evidence="4" type="primary">lysA_2</name>
    <name evidence="4" type="ORF">GCM10010411_56030</name>
</gene>
<keyword evidence="2" id="KW-0663">Pyridoxal phosphate</keyword>
<accession>A0ABN3Q388</accession>
<feature type="domain" description="Orn/DAP/Arg decarboxylase 2 N-terminal" evidence="3">
    <location>
        <begin position="32"/>
        <end position="245"/>
    </location>
</feature>
<dbReference type="PANTHER" id="PTHR43727">
    <property type="entry name" value="DIAMINOPIMELATE DECARBOXYLASE"/>
    <property type="match status" value="1"/>
</dbReference>
<reference evidence="4 5" key="1">
    <citation type="journal article" date="2019" name="Int. J. Syst. Evol. Microbiol.">
        <title>The Global Catalogue of Microorganisms (GCM) 10K type strain sequencing project: providing services to taxonomists for standard genome sequencing and annotation.</title>
        <authorList>
            <consortium name="The Broad Institute Genomics Platform"/>
            <consortium name="The Broad Institute Genome Sequencing Center for Infectious Disease"/>
            <person name="Wu L."/>
            <person name="Ma J."/>
        </authorList>
    </citation>
    <scope>NUCLEOTIDE SEQUENCE [LARGE SCALE GENOMIC DNA]</scope>
    <source>
        <strain evidence="4 5">JCM 6833</strain>
    </source>
</reference>
<dbReference type="SUPFAM" id="SSF50621">
    <property type="entry name" value="Alanine racemase C-terminal domain-like"/>
    <property type="match status" value="1"/>
</dbReference>
<dbReference type="SUPFAM" id="SSF51419">
    <property type="entry name" value="PLP-binding barrel"/>
    <property type="match status" value="1"/>
</dbReference>
<protein>
    <submittedName>
        <fullName evidence="4">Diaminopimelate decarboxylase</fullName>
    </submittedName>
</protein>
<evidence type="ECO:0000256" key="1">
    <source>
        <dbReference type="ARBA" id="ARBA00001933"/>
    </source>
</evidence>
<organism evidence="4 5">
    <name type="scientific">Actinomadura fulvescens</name>
    <dbReference type="NCBI Taxonomy" id="46160"/>
    <lineage>
        <taxon>Bacteria</taxon>
        <taxon>Bacillati</taxon>
        <taxon>Actinomycetota</taxon>
        <taxon>Actinomycetes</taxon>
        <taxon>Streptosporangiales</taxon>
        <taxon>Thermomonosporaceae</taxon>
        <taxon>Actinomadura</taxon>
    </lineage>
</organism>
<dbReference type="EMBL" id="BAAATD010000008">
    <property type="protein sequence ID" value="GAA2613925.1"/>
    <property type="molecule type" value="Genomic_DNA"/>
</dbReference>
<dbReference type="Pfam" id="PF02784">
    <property type="entry name" value="Orn_Arg_deC_N"/>
    <property type="match status" value="1"/>
</dbReference>
<comment type="caution">
    <text evidence="4">The sequence shown here is derived from an EMBL/GenBank/DDBJ whole genome shotgun (WGS) entry which is preliminary data.</text>
</comment>
<dbReference type="InterPro" id="IPR022644">
    <property type="entry name" value="De-COase2_N"/>
</dbReference>
<comment type="cofactor">
    <cofactor evidence="1">
        <name>pyridoxal 5'-phosphate</name>
        <dbReference type="ChEBI" id="CHEBI:597326"/>
    </cofactor>
</comment>
<evidence type="ECO:0000259" key="3">
    <source>
        <dbReference type="Pfam" id="PF02784"/>
    </source>
</evidence>
<dbReference type="PANTHER" id="PTHR43727:SF3">
    <property type="entry name" value="GROUP IV DECARBOXYLASE"/>
    <property type="match status" value="1"/>
</dbReference>
<dbReference type="InterPro" id="IPR029066">
    <property type="entry name" value="PLP-binding_barrel"/>
</dbReference>
<name>A0ABN3Q388_9ACTN</name>
<sequence>MRSALYDRALELADIHQTPVFLFSSERLDRAVAEFAAFTARLPFPSEVYYSYKTNYLPALCEHLSLRGFGAEVTSPLEWDLATSMLTPSEIVVNGIGKQAGLLDTVLAGGTPRLINLETDTEIEHLTARGPAAHVVPVGLRVTIPEISGEAGRDPSLHRRRGVSKFGWSADGTPIIRAARRLAEHPAVRLGALHIHLGGQLVSAAVYRTAMLSICRLLERLRAAGVSIGSLDMGGGLASGWVDKRRVGPLFELLRVMGLPVRGRPQRAPDLDGIAEEFVRFAPRLRSLGIRQLLFEPGRFLAEPSLMAVASVIAVRHDGHRRHAVLDLGTNALHCWRPDETRPIYFESATGPAAASTRYELVGPLCHRSDTYGAITTPTPLQPGMKVCLDAVGAYSIGDWIANTWQRPPVVSLEDGTLLWDRQSSKQFWSLTSSPMGKPS</sequence>
<dbReference type="Gene3D" id="3.20.20.10">
    <property type="entry name" value="Alanine racemase"/>
    <property type="match status" value="1"/>
</dbReference>
<evidence type="ECO:0000313" key="4">
    <source>
        <dbReference type="EMBL" id="GAA2613925.1"/>
    </source>
</evidence>